<protein>
    <submittedName>
        <fullName evidence="2">Aminoglycoside/choline kinase family phosphotransferase</fullName>
    </submittedName>
</protein>
<dbReference type="AlphaFoldDB" id="A0A841FNP7"/>
<keyword evidence="2" id="KW-0418">Kinase</keyword>
<sequence>MTDVNLDGVLATAGAILGTELSDPVDLGGSSRSTVLRVTRADGGTAIVKNQRDRDVEAMSRFAAEAAGLVFAERGPELLGADPDTAVLVMSDLGDWPSLADVLLGEDPNAATETLLAWARTYAGIARDSQTRSGELTALLARYGGTLPNWNDSPWMDERLPRFPALLATVGAEVPAGLGAEIATLGDAVHPGPRVFSPGDICPDNNLLTDKGFRVIDFEGAGFHSAYLDVAYVTMPFATCWCVYRLPGEVAELVERAYWTELTGTGPSAADRAGTRAAVAAWTLDLVAFMLPQILDADAPMHTKRRPISTKRQAVRHRLRLASTRLSEAGEFPAIAEAFARLLAFTDRWETPELGLYPAFA</sequence>
<keyword evidence="2" id="KW-0808">Transferase</keyword>
<feature type="domain" description="Aminoglycoside phosphotransferase" evidence="1">
    <location>
        <begin position="28"/>
        <end position="242"/>
    </location>
</feature>
<dbReference type="Pfam" id="PF01636">
    <property type="entry name" value="APH"/>
    <property type="match status" value="1"/>
</dbReference>
<dbReference type="InterPro" id="IPR002575">
    <property type="entry name" value="Aminoglycoside_PTrfase"/>
</dbReference>
<dbReference type="Gene3D" id="3.90.1200.10">
    <property type="match status" value="1"/>
</dbReference>
<keyword evidence="3" id="KW-1185">Reference proteome</keyword>
<evidence type="ECO:0000313" key="2">
    <source>
        <dbReference type="EMBL" id="MBB6037464.1"/>
    </source>
</evidence>
<dbReference type="GO" id="GO:0016301">
    <property type="term" value="F:kinase activity"/>
    <property type="evidence" value="ECO:0007669"/>
    <property type="project" value="UniProtKB-KW"/>
</dbReference>
<dbReference type="Gene3D" id="3.30.200.20">
    <property type="entry name" value="Phosphorylase Kinase, domain 1"/>
    <property type="match status" value="1"/>
</dbReference>
<organism evidence="2 3">
    <name type="scientific">Phytomonospora endophytica</name>
    <dbReference type="NCBI Taxonomy" id="714109"/>
    <lineage>
        <taxon>Bacteria</taxon>
        <taxon>Bacillati</taxon>
        <taxon>Actinomycetota</taxon>
        <taxon>Actinomycetes</taxon>
        <taxon>Micromonosporales</taxon>
        <taxon>Micromonosporaceae</taxon>
        <taxon>Phytomonospora</taxon>
    </lineage>
</organism>
<dbReference type="EMBL" id="JACHGT010000012">
    <property type="protein sequence ID" value="MBB6037464.1"/>
    <property type="molecule type" value="Genomic_DNA"/>
</dbReference>
<evidence type="ECO:0000313" key="3">
    <source>
        <dbReference type="Proteomes" id="UP000548476"/>
    </source>
</evidence>
<dbReference type="InterPro" id="IPR011009">
    <property type="entry name" value="Kinase-like_dom_sf"/>
</dbReference>
<name>A0A841FNP7_9ACTN</name>
<dbReference type="SUPFAM" id="SSF56112">
    <property type="entry name" value="Protein kinase-like (PK-like)"/>
    <property type="match status" value="1"/>
</dbReference>
<dbReference type="RefSeq" id="WP_203686907.1">
    <property type="nucleotide sequence ID" value="NZ_BONT01000093.1"/>
</dbReference>
<proteinExistence type="predicted"/>
<evidence type="ECO:0000259" key="1">
    <source>
        <dbReference type="Pfam" id="PF01636"/>
    </source>
</evidence>
<comment type="caution">
    <text evidence="2">The sequence shown here is derived from an EMBL/GenBank/DDBJ whole genome shotgun (WGS) entry which is preliminary data.</text>
</comment>
<dbReference type="Proteomes" id="UP000548476">
    <property type="component" value="Unassembled WGS sequence"/>
</dbReference>
<reference evidence="2 3" key="1">
    <citation type="submission" date="2020-08" db="EMBL/GenBank/DDBJ databases">
        <title>Genomic Encyclopedia of Type Strains, Phase IV (KMG-IV): sequencing the most valuable type-strain genomes for metagenomic binning, comparative biology and taxonomic classification.</title>
        <authorList>
            <person name="Goeker M."/>
        </authorList>
    </citation>
    <scope>NUCLEOTIDE SEQUENCE [LARGE SCALE GENOMIC DNA]</scope>
    <source>
        <strain evidence="2 3">YIM 65646</strain>
    </source>
</reference>
<gene>
    <name evidence="2" type="ORF">HNR73_005340</name>
</gene>
<accession>A0A841FNP7</accession>